<dbReference type="PANTHER" id="PTHR43394:SF1">
    <property type="entry name" value="ATP-BINDING CASSETTE SUB-FAMILY B MEMBER 10, MITOCHONDRIAL"/>
    <property type="match status" value="1"/>
</dbReference>
<dbReference type="EMBL" id="AODF01000009">
    <property type="protein sequence ID" value="EUJ32826.1"/>
    <property type="molecule type" value="Genomic_DNA"/>
</dbReference>
<comment type="caution">
    <text evidence="10">The sequence shown here is derived from an EMBL/GenBank/DDBJ whole genome shotgun (WGS) entry which is preliminary data.</text>
</comment>
<keyword evidence="5 7" id="KW-1133">Transmembrane helix</keyword>
<dbReference type="InterPro" id="IPR017871">
    <property type="entry name" value="ABC_transporter-like_CS"/>
</dbReference>
<accession>A0ABN0RG67</accession>
<feature type="transmembrane region" description="Helical" evidence="7">
    <location>
        <begin position="287"/>
        <end position="307"/>
    </location>
</feature>
<comment type="subcellular location">
    <subcellularLocation>
        <location evidence="1">Cell membrane</location>
        <topology evidence="1">Multi-pass membrane protein</topology>
    </subcellularLocation>
</comment>
<dbReference type="SUPFAM" id="SSF90123">
    <property type="entry name" value="ABC transporter transmembrane region"/>
    <property type="match status" value="1"/>
</dbReference>
<feature type="transmembrane region" description="Helical" evidence="7">
    <location>
        <begin position="33"/>
        <end position="56"/>
    </location>
</feature>
<feature type="domain" description="ABC transmembrane type-1" evidence="9">
    <location>
        <begin position="37"/>
        <end position="322"/>
    </location>
</feature>
<evidence type="ECO:0000259" key="8">
    <source>
        <dbReference type="PROSITE" id="PS50893"/>
    </source>
</evidence>
<dbReference type="Pfam" id="PF00005">
    <property type="entry name" value="ABC_tran"/>
    <property type="match status" value="1"/>
</dbReference>
<keyword evidence="6 7" id="KW-0472">Membrane</keyword>
<dbReference type="InterPro" id="IPR003439">
    <property type="entry name" value="ABC_transporter-like_ATP-bd"/>
</dbReference>
<keyword evidence="2 7" id="KW-0812">Transmembrane</keyword>
<dbReference type="Proteomes" id="UP000019249">
    <property type="component" value="Unassembled WGS sequence"/>
</dbReference>
<proteinExistence type="predicted"/>
<dbReference type="RefSeq" id="WP_036096864.1">
    <property type="nucleotide sequence ID" value="NZ_AODF01000009.1"/>
</dbReference>
<keyword evidence="11" id="KW-1185">Reference proteome</keyword>
<dbReference type="SMART" id="SM00382">
    <property type="entry name" value="AAA"/>
    <property type="match status" value="1"/>
</dbReference>
<dbReference type="Pfam" id="PF00664">
    <property type="entry name" value="ABC_membrane"/>
    <property type="match status" value="1"/>
</dbReference>
<evidence type="ECO:0000256" key="2">
    <source>
        <dbReference type="ARBA" id="ARBA00022692"/>
    </source>
</evidence>
<dbReference type="InterPro" id="IPR027417">
    <property type="entry name" value="P-loop_NTPase"/>
</dbReference>
<dbReference type="PROSITE" id="PS50893">
    <property type="entry name" value="ABC_TRANSPORTER_2"/>
    <property type="match status" value="1"/>
</dbReference>
<evidence type="ECO:0000256" key="1">
    <source>
        <dbReference type="ARBA" id="ARBA00004651"/>
    </source>
</evidence>
<feature type="transmembrane region" description="Helical" evidence="7">
    <location>
        <begin position="260"/>
        <end position="281"/>
    </location>
</feature>
<name>A0ABN0RG67_9LIST</name>
<organism evidence="10 11">
    <name type="scientific">Listeria floridensis FSL S10-1187</name>
    <dbReference type="NCBI Taxonomy" id="1265817"/>
    <lineage>
        <taxon>Bacteria</taxon>
        <taxon>Bacillati</taxon>
        <taxon>Bacillota</taxon>
        <taxon>Bacilli</taxon>
        <taxon>Bacillales</taxon>
        <taxon>Listeriaceae</taxon>
        <taxon>Listeria</taxon>
    </lineage>
</organism>
<dbReference type="PROSITE" id="PS00211">
    <property type="entry name" value="ABC_TRANSPORTER_1"/>
    <property type="match status" value="1"/>
</dbReference>
<evidence type="ECO:0000256" key="3">
    <source>
        <dbReference type="ARBA" id="ARBA00022741"/>
    </source>
</evidence>
<gene>
    <name evidence="10" type="ORF">MFLO_06024</name>
</gene>
<dbReference type="InterPro" id="IPR003593">
    <property type="entry name" value="AAA+_ATPase"/>
</dbReference>
<dbReference type="PROSITE" id="PS50929">
    <property type="entry name" value="ABC_TM1F"/>
    <property type="match status" value="1"/>
</dbReference>
<evidence type="ECO:0000256" key="6">
    <source>
        <dbReference type="ARBA" id="ARBA00023136"/>
    </source>
</evidence>
<keyword evidence="4 10" id="KW-0067">ATP-binding</keyword>
<dbReference type="GO" id="GO:0005524">
    <property type="term" value="F:ATP binding"/>
    <property type="evidence" value="ECO:0007669"/>
    <property type="project" value="UniProtKB-KW"/>
</dbReference>
<feature type="domain" description="ABC transporter" evidence="8">
    <location>
        <begin position="356"/>
        <end position="590"/>
    </location>
</feature>
<protein>
    <submittedName>
        <fullName evidence="10">ABC transporter ATP-binding protein/permease</fullName>
    </submittedName>
</protein>
<dbReference type="InterPro" id="IPR011527">
    <property type="entry name" value="ABC1_TM_dom"/>
</dbReference>
<feature type="transmembrane region" description="Helical" evidence="7">
    <location>
        <begin position="178"/>
        <end position="196"/>
    </location>
</feature>
<dbReference type="CDD" id="cd18544">
    <property type="entry name" value="ABC_6TM_TmrA_like"/>
    <property type="match status" value="1"/>
</dbReference>
<reference evidence="10 11" key="1">
    <citation type="journal article" date="2014" name="Int. J. Syst. Evol. Microbiol.">
        <title>Listeria floridensis sp. nov., Listeria aquatica sp. nov., Listeria cornellensis sp. nov., Listeria riparia sp. nov. and Listeria grandensis sp. nov., from agricultural and natural environments.</title>
        <authorList>
            <person name="den Bakker H.C."/>
            <person name="Warchocki S."/>
            <person name="Wright E.M."/>
            <person name="Allred A.F."/>
            <person name="Ahlstrom C."/>
            <person name="Manuel C.S."/>
            <person name="Stasiewicz M.J."/>
            <person name="Burrell A."/>
            <person name="Roof S."/>
            <person name="Strawn L."/>
            <person name="Fortes E.D."/>
            <person name="Nightingale K.K."/>
            <person name="Kephart D."/>
            <person name="Wiedmann M."/>
        </authorList>
    </citation>
    <scope>NUCLEOTIDE SEQUENCE [LARGE SCALE GENOMIC DNA]</scope>
    <source>
        <strain evidence="10 11">FSL S10-1187</strain>
    </source>
</reference>
<keyword evidence="3" id="KW-0547">Nucleotide-binding</keyword>
<dbReference type="InterPro" id="IPR039421">
    <property type="entry name" value="Type_1_exporter"/>
</dbReference>
<dbReference type="CDD" id="cd03254">
    <property type="entry name" value="ABCC_Glucan_exporter_like"/>
    <property type="match status" value="1"/>
</dbReference>
<dbReference type="Gene3D" id="3.40.50.300">
    <property type="entry name" value="P-loop containing nucleotide triphosphate hydrolases"/>
    <property type="match status" value="1"/>
</dbReference>
<sequence length="603" mass="68645">MNEETMNEELTTMTGKEHRAVLKRLMSYTKYHIPLLLFTGFLVLLVTAAEVISPLIVRSFLDNHLTPLSFEMKAVLVLASAYIGLEIGKFVVWYFQLFFFQKIALEIVQRIRVDIFSKLHTLGMRYFDKTPAGSIVSRVTNDTEAIKDMFINVLSTAIQSLFMLIGMYVAMFSLNVQLALYSLILFPVIVGLIIVYRKYSSKFYRSKREKLSQLNANISESISGMSIVQQFNQERRLIRDFEKINKDYYDVGIKNIKFNALLLGPAIDFLYAIAVVIILSYFGAEALIGPVAIGTIYAFVNYFDRFLEAIFNVMERLAMYQEAITAASRVFRIMDEKEEVPEQHPEEDAVIRDAKIEFKDVSFAYDGEHNVLKNISFTALPGQTVALVGHTGSGKSSIINLMMRFYEFEHGDILIDDKSIKHYPIEELRQKTGLVLQDSFMFYGNIRDNIRLYNTFITDQEVEEAAKFVQADRFINSLAGTYDHKVIERGASFSSGQRQLISFARTVVTNPQILVLDEATANIDTETESLIQTGLRRMREGRTTIAIAHRLSTIKDADLILVLSKGEIIERGNHAELLAKQGVYHSMYQLQNNGMDLDADLTV</sequence>
<dbReference type="PANTHER" id="PTHR43394">
    <property type="entry name" value="ATP-DEPENDENT PERMEASE MDL1, MITOCHONDRIAL"/>
    <property type="match status" value="1"/>
</dbReference>
<evidence type="ECO:0000313" key="10">
    <source>
        <dbReference type="EMBL" id="EUJ32826.1"/>
    </source>
</evidence>
<dbReference type="SUPFAM" id="SSF52540">
    <property type="entry name" value="P-loop containing nucleoside triphosphate hydrolases"/>
    <property type="match status" value="1"/>
</dbReference>
<evidence type="ECO:0000256" key="4">
    <source>
        <dbReference type="ARBA" id="ARBA00022840"/>
    </source>
</evidence>
<evidence type="ECO:0000256" key="5">
    <source>
        <dbReference type="ARBA" id="ARBA00022989"/>
    </source>
</evidence>
<evidence type="ECO:0000256" key="7">
    <source>
        <dbReference type="SAM" id="Phobius"/>
    </source>
</evidence>
<evidence type="ECO:0000313" key="11">
    <source>
        <dbReference type="Proteomes" id="UP000019249"/>
    </source>
</evidence>
<dbReference type="Gene3D" id="1.20.1560.10">
    <property type="entry name" value="ABC transporter type 1, transmembrane domain"/>
    <property type="match status" value="1"/>
</dbReference>
<feature type="transmembrane region" description="Helical" evidence="7">
    <location>
        <begin position="150"/>
        <end position="172"/>
    </location>
</feature>
<feature type="transmembrane region" description="Helical" evidence="7">
    <location>
        <begin position="76"/>
        <end position="100"/>
    </location>
</feature>
<evidence type="ECO:0000259" key="9">
    <source>
        <dbReference type="PROSITE" id="PS50929"/>
    </source>
</evidence>
<dbReference type="InterPro" id="IPR036640">
    <property type="entry name" value="ABC1_TM_sf"/>
</dbReference>